<evidence type="ECO:0000313" key="1">
    <source>
        <dbReference type="EMBL" id="KAF7776657.1"/>
    </source>
</evidence>
<evidence type="ECO:0000313" key="2">
    <source>
        <dbReference type="Proteomes" id="UP000629468"/>
    </source>
</evidence>
<dbReference type="EMBL" id="JABXXO010000006">
    <property type="protein sequence ID" value="KAF7776657.1"/>
    <property type="molecule type" value="Genomic_DNA"/>
</dbReference>
<comment type="caution">
    <text evidence="1">The sequence shown here is derived from an EMBL/GenBank/DDBJ whole genome shotgun (WGS) entry which is preliminary data.</text>
</comment>
<protein>
    <submittedName>
        <fullName evidence="1">Uncharacterized protein</fullName>
    </submittedName>
</protein>
<proteinExistence type="predicted"/>
<name>A0A8H7KHW6_AGABI</name>
<dbReference type="Proteomes" id="UP000629468">
    <property type="component" value="Unassembled WGS sequence"/>
</dbReference>
<accession>A0A8H7KHW6</accession>
<reference evidence="1 2" key="1">
    <citation type="journal article" name="Sci. Rep.">
        <title>Telomere-to-telomere assembled and centromere annotated genomes of the two main subspecies of the button mushroom Agaricus bisporus reveal especially polymorphic chromosome ends.</title>
        <authorList>
            <person name="Sonnenberg A.S.M."/>
            <person name="Sedaghat-Telgerd N."/>
            <person name="Lavrijssen B."/>
            <person name="Ohm R.A."/>
            <person name="Hendrickx P.M."/>
            <person name="Scholtmeijer K."/>
            <person name="Baars J.J.P."/>
            <person name="van Peer A."/>
        </authorList>
    </citation>
    <scope>NUCLEOTIDE SEQUENCE [LARGE SCALE GENOMIC DNA]</scope>
    <source>
        <strain evidence="1 2">H119_p4</strain>
    </source>
</reference>
<organism evidence="1 2">
    <name type="scientific">Agaricus bisporus var. burnettii</name>
    <dbReference type="NCBI Taxonomy" id="192524"/>
    <lineage>
        <taxon>Eukaryota</taxon>
        <taxon>Fungi</taxon>
        <taxon>Dikarya</taxon>
        <taxon>Basidiomycota</taxon>
        <taxon>Agaricomycotina</taxon>
        <taxon>Agaricomycetes</taxon>
        <taxon>Agaricomycetidae</taxon>
        <taxon>Agaricales</taxon>
        <taxon>Agaricineae</taxon>
        <taxon>Agaricaceae</taxon>
        <taxon>Agaricus</taxon>
    </lineage>
</organism>
<sequence length="215" mass="24517">MAIKKIATALAAGNSVIVKLSETDTINRVKDYQCINGSFRYGSNTGEKIVQNPFTYKVAFCRPLLFSHRVFHSNATLVWNQNWTYKSTIGGNLPPDSIPSSTDWDLRNLPAVFHIPSQRYRSNFSCQWVGSAFDTFMSHPNAKSPIINRRMDDPLDQKTAVGSMMSVDRLMRIEDMEEQDGLWREEVLEPATVVRKFQDEIEGRDHSCTFPYEGI</sequence>
<dbReference type="AlphaFoldDB" id="A0A8H7KHW6"/>
<gene>
    <name evidence="1" type="ORF">Agabi119p4_5050</name>
</gene>